<dbReference type="SUPFAM" id="SSF51197">
    <property type="entry name" value="Clavaminate synthase-like"/>
    <property type="match status" value="1"/>
</dbReference>
<comment type="caution">
    <text evidence="1">The sequence shown here is derived from an EMBL/GenBank/DDBJ whole genome shotgun (WGS) entry which is preliminary data.</text>
</comment>
<dbReference type="PANTHER" id="PTHR37563">
    <property type="entry name" value="PHYTANOYL-COA DIOXYGENASE FAMILY PROTEIN (AFU_ORTHOLOGUE AFUA_2G03330)"/>
    <property type="match status" value="1"/>
</dbReference>
<keyword evidence="2" id="KW-1185">Reference proteome</keyword>
<dbReference type="OrthoDB" id="407832at2759"/>
<dbReference type="PANTHER" id="PTHR37563:SF2">
    <property type="entry name" value="PHYTANOYL-COA DIOXYGENASE FAMILY PROTEIN (AFU_ORTHOLOGUE AFUA_2G03330)"/>
    <property type="match status" value="1"/>
</dbReference>
<dbReference type="Pfam" id="PF05721">
    <property type="entry name" value="PhyH"/>
    <property type="match status" value="1"/>
</dbReference>
<sequence length="340" mass="38895">MTSATDSPRFVNSSTEEQRAKQYGIPNLQLALEGLHQDGMVVLGGVVNVDHCTKLYDYMATDRNRLMEERHANGEGFNQGVQSNILQCAPLTKPELLFDDVNFNPFVIQVLNAYLGYQPRWIFSTGNNALSGTNGMRQPVHKDTRYRHPKCPFLVVANTAICDFTIENGATEFWLGTHAFTDETCQTTVDSKDIQRDATASWKSVIGEPSTPIRPEAVEARRHIRPPIQALMKKGDVMLRDMRTWHAGMPNETDKDRIMLAQAWAAPWYPNYTCRLELPASNAEYFLSRAKSFPMQLQADMVSDKQVEDNQHRDNFRFAPNEYLEHYKTAPKNYKYPFQY</sequence>
<dbReference type="AlphaFoldDB" id="A0A3D8Q705"/>
<proteinExistence type="predicted"/>
<dbReference type="EMBL" id="PDLN01000023">
    <property type="protein sequence ID" value="RDW57194.1"/>
    <property type="molecule type" value="Genomic_DNA"/>
</dbReference>
<dbReference type="InterPro" id="IPR008775">
    <property type="entry name" value="Phytyl_CoA_dOase-like"/>
</dbReference>
<evidence type="ECO:0008006" key="3">
    <source>
        <dbReference type="Google" id="ProtNLM"/>
    </source>
</evidence>
<reference evidence="1 2" key="1">
    <citation type="journal article" date="2018" name="IMA Fungus">
        <title>IMA Genome-F 9: Draft genome sequence of Annulohypoxylon stygium, Aspergillus mulundensis, Berkeleyomyces basicola (syn. Thielaviopsis basicola), Ceratocystis smalleyi, two Cercospora beticola strains, Coleophoma cylindrospora, Fusarium fracticaudum, Phialophora cf. hyalina, and Morchella septimelata.</title>
        <authorList>
            <person name="Wingfield B.D."/>
            <person name="Bills G.F."/>
            <person name="Dong Y."/>
            <person name="Huang W."/>
            <person name="Nel W.J."/>
            <person name="Swalarsk-Parry B.S."/>
            <person name="Vaghefi N."/>
            <person name="Wilken P.M."/>
            <person name="An Z."/>
            <person name="de Beer Z.W."/>
            <person name="De Vos L."/>
            <person name="Chen L."/>
            <person name="Duong T.A."/>
            <person name="Gao Y."/>
            <person name="Hammerbacher A."/>
            <person name="Kikkert J.R."/>
            <person name="Li Y."/>
            <person name="Li H."/>
            <person name="Li K."/>
            <person name="Li Q."/>
            <person name="Liu X."/>
            <person name="Ma X."/>
            <person name="Naidoo K."/>
            <person name="Pethybridge S.J."/>
            <person name="Sun J."/>
            <person name="Steenkamp E.T."/>
            <person name="van der Nest M.A."/>
            <person name="van Wyk S."/>
            <person name="Wingfield M.J."/>
            <person name="Xiong C."/>
            <person name="Yue Q."/>
            <person name="Zhang X."/>
        </authorList>
    </citation>
    <scope>NUCLEOTIDE SEQUENCE [LARGE SCALE GENOMIC DNA]</scope>
    <source>
        <strain evidence="1 2">BP5796</strain>
    </source>
</reference>
<protein>
    <recommendedName>
        <fullName evidence="3">Phytanoyl-dioxygenase family protein</fullName>
    </recommendedName>
</protein>
<accession>A0A3D8Q705</accession>
<name>A0A3D8Q705_9HELO</name>
<dbReference type="Gene3D" id="2.60.120.620">
    <property type="entry name" value="q2cbj1_9rhob like domain"/>
    <property type="match status" value="1"/>
</dbReference>
<dbReference type="Proteomes" id="UP000256328">
    <property type="component" value="Unassembled WGS sequence"/>
</dbReference>
<evidence type="ECO:0000313" key="1">
    <source>
        <dbReference type="EMBL" id="RDW57194.1"/>
    </source>
</evidence>
<gene>
    <name evidence="1" type="ORF">BP5796_12644</name>
</gene>
<evidence type="ECO:0000313" key="2">
    <source>
        <dbReference type="Proteomes" id="UP000256328"/>
    </source>
</evidence>
<organism evidence="1 2">
    <name type="scientific">Coleophoma crateriformis</name>
    <dbReference type="NCBI Taxonomy" id="565419"/>
    <lineage>
        <taxon>Eukaryota</taxon>
        <taxon>Fungi</taxon>
        <taxon>Dikarya</taxon>
        <taxon>Ascomycota</taxon>
        <taxon>Pezizomycotina</taxon>
        <taxon>Leotiomycetes</taxon>
        <taxon>Helotiales</taxon>
        <taxon>Dermateaceae</taxon>
        <taxon>Coleophoma</taxon>
    </lineage>
</organism>
<dbReference type="InterPro" id="IPR051961">
    <property type="entry name" value="Fungal_Metabolite_Diox"/>
</dbReference>